<evidence type="ECO:0000256" key="1">
    <source>
        <dbReference type="SAM" id="SignalP"/>
    </source>
</evidence>
<dbReference type="RefSeq" id="WP_103983747.1">
    <property type="nucleotide sequence ID" value="NZ_FNVS01000012.1"/>
</dbReference>
<dbReference type="SUPFAM" id="SSF56935">
    <property type="entry name" value="Porins"/>
    <property type="match status" value="1"/>
</dbReference>
<dbReference type="Proteomes" id="UP000236725">
    <property type="component" value="Unassembled WGS sequence"/>
</dbReference>
<name>A0A8G2F381_9BACT</name>
<gene>
    <name evidence="2" type="ORF">SAMN05444001_11285</name>
</gene>
<evidence type="ECO:0000313" key="2">
    <source>
        <dbReference type="EMBL" id="SEG02508.1"/>
    </source>
</evidence>
<reference evidence="2 3" key="1">
    <citation type="submission" date="2016-10" db="EMBL/GenBank/DDBJ databases">
        <authorList>
            <person name="Varghese N."/>
            <person name="Submissions S."/>
        </authorList>
    </citation>
    <scope>NUCLEOTIDE SEQUENCE [LARGE SCALE GENOMIC DNA]</scope>
    <source>
        <strain evidence="2 3">DSM 29073</strain>
    </source>
</reference>
<sequence>MRLFLQGAAILLAAGLANAAHAQGKTQKVIIEDDDPNAIMLVTIDKAGDEIVRVMNETQPQRFHDPKAPRFILTDRKGRFALGIGGYVKATAEYDFDGISDDVDFYPSLIPNKGQGTYARNQFQMDATTSTIFLKLVGRTKNLGDFVVYTAGNFRGGDKVFQLQNAYASFLGFTLGYDYTLFMDAAGAPPTIDFAGPNGMAFHRATQFRYEHTFMQRLKMGIAVEMPDVDGLTTSNERIGVQRTPSFPLYVQYNWNKSSHLRVAGIFRSMTYDNLVAHKAESEAGWGVLASTTFNLGKSLQMFGQGVYGRGISQYMNDISNLNVDIVPNPEKQGEMQVLPMMGWYAGLQYNITPKVFISSTYSQSRLYSEKDYPRTPSDQYRYGQYLVANVFWNITPNLQAGVEYLHGWRTDFDDMTRQANRINVSAQFNF</sequence>
<keyword evidence="1" id="KW-0732">Signal</keyword>
<protein>
    <submittedName>
        <fullName evidence="2">Porin subfamily protein</fullName>
    </submittedName>
</protein>
<dbReference type="AlphaFoldDB" id="A0A8G2F381"/>
<dbReference type="EMBL" id="FNVS01000012">
    <property type="protein sequence ID" value="SEG02508.1"/>
    <property type="molecule type" value="Genomic_DNA"/>
</dbReference>
<organism evidence="2 3">
    <name type="scientific">Parabacteroides chinchillae</name>
    <dbReference type="NCBI Taxonomy" id="871327"/>
    <lineage>
        <taxon>Bacteria</taxon>
        <taxon>Pseudomonadati</taxon>
        <taxon>Bacteroidota</taxon>
        <taxon>Bacteroidia</taxon>
        <taxon>Bacteroidales</taxon>
        <taxon>Tannerellaceae</taxon>
        <taxon>Parabacteroides</taxon>
    </lineage>
</organism>
<evidence type="ECO:0000313" key="3">
    <source>
        <dbReference type="Proteomes" id="UP000236725"/>
    </source>
</evidence>
<dbReference type="Pfam" id="PF19577">
    <property type="entry name" value="DcaP"/>
    <property type="match status" value="1"/>
</dbReference>
<dbReference type="InterPro" id="IPR045748">
    <property type="entry name" value="DcaP"/>
</dbReference>
<proteinExistence type="predicted"/>
<keyword evidence="3" id="KW-1185">Reference proteome</keyword>
<feature type="chain" id="PRO_5034238344" evidence="1">
    <location>
        <begin position="23"/>
        <end position="431"/>
    </location>
</feature>
<comment type="caution">
    <text evidence="2">The sequence shown here is derived from an EMBL/GenBank/DDBJ whole genome shotgun (WGS) entry which is preliminary data.</text>
</comment>
<feature type="signal peptide" evidence="1">
    <location>
        <begin position="1"/>
        <end position="22"/>
    </location>
</feature>
<accession>A0A8G2F381</accession>